<dbReference type="VEuPathDB" id="VectorBase:GPAI022937"/>
<evidence type="ECO:0000313" key="3">
    <source>
        <dbReference type="Proteomes" id="UP000092445"/>
    </source>
</evidence>
<dbReference type="AlphaFoldDB" id="A0A1A9ZRP2"/>
<organism evidence="2 3">
    <name type="scientific">Glossina pallidipes</name>
    <name type="common">Tsetse fly</name>
    <dbReference type="NCBI Taxonomy" id="7398"/>
    <lineage>
        <taxon>Eukaryota</taxon>
        <taxon>Metazoa</taxon>
        <taxon>Ecdysozoa</taxon>
        <taxon>Arthropoda</taxon>
        <taxon>Hexapoda</taxon>
        <taxon>Insecta</taxon>
        <taxon>Pterygota</taxon>
        <taxon>Neoptera</taxon>
        <taxon>Endopterygota</taxon>
        <taxon>Diptera</taxon>
        <taxon>Brachycera</taxon>
        <taxon>Muscomorpha</taxon>
        <taxon>Hippoboscoidea</taxon>
        <taxon>Glossinidae</taxon>
        <taxon>Glossina</taxon>
    </lineage>
</organism>
<feature type="region of interest" description="Disordered" evidence="1">
    <location>
        <begin position="66"/>
        <end position="89"/>
    </location>
</feature>
<proteinExistence type="predicted"/>
<dbReference type="EnsemblMetazoa" id="GPAI022937-RA">
    <property type="protein sequence ID" value="GPAI022937-PA"/>
    <property type="gene ID" value="GPAI022937"/>
</dbReference>
<evidence type="ECO:0000313" key="2">
    <source>
        <dbReference type="EnsemblMetazoa" id="GPAI022937-PA"/>
    </source>
</evidence>
<reference evidence="2" key="2">
    <citation type="submission" date="2020-05" db="UniProtKB">
        <authorList>
            <consortium name="EnsemblMetazoa"/>
        </authorList>
    </citation>
    <scope>IDENTIFICATION</scope>
    <source>
        <strain evidence="2">IAEA</strain>
    </source>
</reference>
<reference evidence="3" key="1">
    <citation type="submission" date="2014-03" db="EMBL/GenBank/DDBJ databases">
        <authorList>
            <person name="Aksoy S."/>
            <person name="Warren W."/>
            <person name="Wilson R.K."/>
        </authorList>
    </citation>
    <scope>NUCLEOTIDE SEQUENCE [LARGE SCALE GENOMIC DNA]</scope>
    <source>
        <strain evidence="3">IAEA</strain>
    </source>
</reference>
<dbReference type="Proteomes" id="UP000092445">
    <property type="component" value="Unassembled WGS sequence"/>
</dbReference>
<name>A0A1A9ZRP2_GLOPL</name>
<keyword evidence="3" id="KW-1185">Reference proteome</keyword>
<evidence type="ECO:0000256" key="1">
    <source>
        <dbReference type="SAM" id="MobiDB-lite"/>
    </source>
</evidence>
<sequence>MQFLKHDTTDFTSSHTKATTISYIGKHLERSTTQLKNHKTAKKHNKQLNPFAEGNTQFITWFSTPPQQHARKPQHEYHSGHIRTRSEGSQFRTQVNIDFKFPDINMIHIAKGGQK</sequence>
<accession>A0A1A9ZRP2</accession>
<protein>
    <submittedName>
        <fullName evidence="2">Uncharacterized protein</fullName>
    </submittedName>
</protein>